<name>A0A2T9Z9P8_9FUNG</name>
<feature type="non-terminal residue" evidence="1">
    <location>
        <position position="91"/>
    </location>
</feature>
<protein>
    <submittedName>
        <fullName evidence="1">Uncharacterized protein</fullName>
    </submittedName>
</protein>
<comment type="caution">
    <text evidence="1">The sequence shown here is derived from an EMBL/GenBank/DDBJ whole genome shotgun (WGS) entry which is preliminary data.</text>
</comment>
<dbReference type="Proteomes" id="UP000245609">
    <property type="component" value="Unassembled WGS sequence"/>
</dbReference>
<organism evidence="1 2">
    <name type="scientific">Smittium megazygosporum</name>
    <dbReference type="NCBI Taxonomy" id="133381"/>
    <lineage>
        <taxon>Eukaryota</taxon>
        <taxon>Fungi</taxon>
        <taxon>Fungi incertae sedis</taxon>
        <taxon>Zoopagomycota</taxon>
        <taxon>Kickxellomycotina</taxon>
        <taxon>Harpellomycetes</taxon>
        <taxon>Harpellales</taxon>
        <taxon>Legeriomycetaceae</taxon>
        <taxon>Smittium</taxon>
    </lineage>
</organism>
<reference evidence="1 2" key="1">
    <citation type="journal article" date="2018" name="MBio">
        <title>Comparative Genomics Reveals the Core Gene Toolbox for the Fungus-Insect Symbiosis.</title>
        <authorList>
            <person name="Wang Y."/>
            <person name="Stata M."/>
            <person name="Wang W."/>
            <person name="Stajich J.E."/>
            <person name="White M.M."/>
            <person name="Moncalvo J.M."/>
        </authorList>
    </citation>
    <scope>NUCLEOTIDE SEQUENCE [LARGE SCALE GENOMIC DNA]</scope>
    <source>
        <strain evidence="1 2">SC-DP-2</strain>
    </source>
</reference>
<dbReference type="EMBL" id="MBFS01001179">
    <property type="protein sequence ID" value="PVV01326.1"/>
    <property type="molecule type" value="Genomic_DNA"/>
</dbReference>
<sequence length="91" mass="10233">MRDWTRVKWGERQVESALGAAGGWGEGRDRIKCRSDRPAYQSQICPFHVIAQLSSLKLSPTVSILPYVLISQKTSQLLEGRQVFPSSILFV</sequence>
<accession>A0A2T9Z9P8</accession>
<dbReference type="AlphaFoldDB" id="A0A2T9Z9P8"/>
<evidence type="ECO:0000313" key="2">
    <source>
        <dbReference type="Proteomes" id="UP000245609"/>
    </source>
</evidence>
<keyword evidence="2" id="KW-1185">Reference proteome</keyword>
<evidence type="ECO:0000313" key="1">
    <source>
        <dbReference type="EMBL" id="PVV01326.1"/>
    </source>
</evidence>
<proteinExistence type="predicted"/>
<gene>
    <name evidence="1" type="ORF">BB560_004257</name>
</gene>